<keyword evidence="1" id="KW-0732">Signal</keyword>
<protein>
    <submittedName>
        <fullName evidence="2">Uncharacterized protein</fullName>
    </submittedName>
</protein>
<feature type="signal peptide" evidence="1">
    <location>
        <begin position="1"/>
        <end position="27"/>
    </location>
</feature>
<evidence type="ECO:0000313" key="3">
    <source>
        <dbReference type="Proteomes" id="UP000244940"/>
    </source>
</evidence>
<comment type="caution">
    <text evidence="2">The sequence shown here is derived from an EMBL/GenBank/DDBJ whole genome shotgun (WGS) entry which is preliminary data.</text>
</comment>
<proteinExistence type="predicted"/>
<reference evidence="2 3" key="1">
    <citation type="submission" date="2018-05" db="EMBL/GenBank/DDBJ databases">
        <title>Pararhodobacter marina sp. nov., isolated from deep-sea water of the Indian Ocean.</title>
        <authorList>
            <person name="Lai Q.Sr."/>
            <person name="Liu X."/>
            <person name="Shao Z."/>
        </authorList>
    </citation>
    <scope>NUCLEOTIDE SEQUENCE [LARGE SCALE GENOMIC DNA]</scope>
    <source>
        <strain evidence="2 3">CIC4N-9</strain>
    </source>
</reference>
<feature type="chain" id="PRO_5015452896" evidence="1">
    <location>
        <begin position="28"/>
        <end position="120"/>
    </location>
</feature>
<accession>A0A2U2C481</accession>
<sequence length="120" mass="12621">MNAPARFPATHAAVAAMVAEASLYPLAALRTPAPDGTTLASHTDAVNRNALAIALHIAMDAAHAARNTAVENLLNELARGEGLAMSLAVTHRTEDRNQLDDTAMDFMACAESLVEEWNAA</sequence>
<keyword evidence="3" id="KW-1185">Reference proteome</keyword>
<dbReference type="Proteomes" id="UP000244940">
    <property type="component" value="Unassembled WGS sequence"/>
</dbReference>
<dbReference type="EMBL" id="QEYD01000017">
    <property type="protein sequence ID" value="PWE26696.1"/>
    <property type="molecule type" value="Genomic_DNA"/>
</dbReference>
<dbReference type="RefSeq" id="WP_109535257.1">
    <property type="nucleotide sequence ID" value="NZ_QEYD01000017.1"/>
</dbReference>
<organism evidence="2 3">
    <name type="scientific">Pararhodobacter marinus</name>
    <dbReference type="NCBI Taxonomy" id="2184063"/>
    <lineage>
        <taxon>Bacteria</taxon>
        <taxon>Pseudomonadati</taxon>
        <taxon>Pseudomonadota</taxon>
        <taxon>Alphaproteobacteria</taxon>
        <taxon>Rhodobacterales</taxon>
        <taxon>Paracoccaceae</taxon>
        <taxon>Pararhodobacter</taxon>
    </lineage>
</organism>
<dbReference type="GeneID" id="94367332"/>
<gene>
    <name evidence="2" type="ORF">C4N9_20770</name>
</gene>
<evidence type="ECO:0000313" key="2">
    <source>
        <dbReference type="EMBL" id="PWE26696.1"/>
    </source>
</evidence>
<evidence type="ECO:0000256" key="1">
    <source>
        <dbReference type="SAM" id="SignalP"/>
    </source>
</evidence>
<name>A0A2U2C481_9RHOB</name>
<dbReference type="AlphaFoldDB" id="A0A2U2C481"/>